<feature type="domain" description="Chitin-binding type-2" evidence="2">
    <location>
        <begin position="217"/>
        <end position="280"/>
    </location>
</feature>
<dbReference type="PROSITE" id="PS50234">
    <property type="entry name" value="VWFA"/>
    <property type="match status" value="1"/>
</dbReference>
<dbReference type="GO" id="GO:0008061">
    <property type="term" value="F:chitin binding"/>
    <property type="evidence" value="ECO:0007669"/>
    <property type="project" value="InterPro"/>
</dbReference>
<accession>A0AAN8Q8M3</accession>
<dbReference type="Gene3D" id="3.40.50.410">
    <property type="entry name" value="von Willebrand factor, type A domain"/>
    <property type="match status" value="1"/>
</dbReference>
<feature type="domain" description="VWFA" evidence="1">
    <location>
        <begin position="25"/>
        <end position="198"/>
    </location>
</feature>
<reference evidence="3 4" key="1">
    <citation type="submission" date="2024-01" db="EMBL/GenBank/DDBJ databases">
        <title>The genome of the rayed Mediterranean limpet Patella caerulea (Linnaeus, 1758).</title>
        <authorList>
            <person name="Anh-Thu Weber A."/>
            <person name="Halstead-Nussloch G."/>
        </authorList>
    </citation>
    <scope>NUCLEOTIDE SEQUENCE [LARGE SCALE GENOMIC DNA]</scope>
    <source>
        <strain evidence="3">AATW-2023a</strain>
        <tissue evidence="3">Whole specimen</tissue>
    </source>
</reference>
<dbReference type="AlphaFoldDB" id="A0AAN8Q8M3"/>
<evidence type="ECO:0000259" key="1">
    <source>
        <dbReference type="PROSITE" id="PS50234"/>
    </source>
</evidence>
<dbReference type="SUPFAM" id="SSF53300">
    <property type="entry name" value="vWA-like"/>
    <property type="match status" value="1"/>
</dbReference>
<dbReference type="CDD" id="cd01450">
    <property type="entry name" value="vWFA_subfamily_ECM"/>
    <property type="match status" value="1"/>
</dbReference>
<dbReference type="Proteomes" id="UP001347796">
    <property type="component" value="Unassembled WGS sequence"/>
</dbReference>
<organism evidence="3 4">
    <name type="scientific">Patella caerulea</name>
    <name type="common">Rayed Mediterranean limpet</name>
    <dbReference type="NCBI Taxonomy" id="87958"/>
    <lineage>
        <taxon>Eukaryota</taxon>
        <taxon>Metazoa</taxon>
        <taxon>Spiralia</taxon>
        <taxon>Lophotrochozoa</taxon>
        <taxon>Mollusca</taxon>
        <taxon>Gastropoda</taxon>
        <taxon>Patellogastropoda</taxon>
        <taxon>Patelloidea</taxon>
        <taxon>Patellidae</taxon>
        <taxon>Patella</taxon>
    </lineage>
</organism>
<dbReference type="PROSITE" id="PS50940">
    <property type="entry name" value="CHIT_BIND_II"/>
    <property type="match status" value="1"/>
</dbReference>
<dbReference type="EMBL" id="JAZGQO010000002">
    <property type="protein sequence ID" value="KAK6191867.1"/>
    <property type="molecule type" value="Genomic_DNA"/>
</dbReference>
<dbReference type="PRINTS" id="PR00453">
    <property type="entry name" value="VWFADOMAIN"/>
</dbReference>
<evidence type="ECO:0000313" key="4">
    <source>
        <dbReference type="Proteomes" id="UP001347796"/>
    </source>
</evidence>
<dbReference type="InterPro" id="IPR036465">
    <property type="entry name" value="vWFA_dom_sf"/>
</dbReference>
<keyword evidence="4" id="KW-1185">Reference proteome</keyword>
<dbReference type="InterPro" id="IPR050525">
    <property type="entry name" value="ECM_Assembly_Org"/>
</dbReference>
<dbReference type="GO" id="GO:0005576">
    <property type="term" value="C:extracellular region"/>
    <property type="evidence" value="ECO:0007669"/>
    <property type="project" value="InterPro"/>
</dbReference>
<protein>
    <submittedName>
        <fullName evidence="3">Uncharacterized protein</fullName>
    </submittedName>
</protein>
<dbReference type="Gene3D" id="2.170.140.10">
    <property type="entry name" value="Chitin binding domain"/>
    <property type="match status" value="1"/>
</dbReference>
<sequence length="569" mass="62567">MILVSFNSFTVKSELIFDSCNDEIEVIVVLDGSNSISDDDFLNIKESLARFALALGIDGSSDLKLGVVVYSSNVSETIPLSNDAVYLIERINNITHPKGETFTHLGIMSMAEMFLNDGNSELPQFGIVITDGVSNYTNETVEEAQSAKDDGVIMFAIGVGDLTDQDELRAIASHDNQSVELDNFDQLDMAINSLISTICPNATKNLVPINTGDGGPCDGCLMRNGIGYNAHQDCDKYFQCEFTDDSFDYYLYSVVQCPFGTFWDQETVTCNHIDQVSCANDECDVYDISTYTVSDSCSEYYECVDGVSKPRRCAPGSSFSSGSCVVDPDCQETGVGDVNNNTCYTTRIESEPCFYELIDNDRIFKLPCPPGTSYDAAKCICNTANFTSCAAPECLPAVDIDFNSAEQGEYDNYGAYVNYTEGTAYFDGDSNIKILRLANVDFRSKIRIEMSYKPEFPDDTSATEAVVSNGDCDKLEVISIASFGQDTVFSIENTVTQFSEISVTSTTNDFREVVYELNAGTFSAQVGTNSNSQSFQGNILKSHCAFQLGHGVLYEDFRGWIDYIRVYTC</sequence>
<name>A0AAN8Q8M3_PATCE</name>
<evidence type="ECO:0000313" key="3">
    <source>
        <dbReference type="EMBL" id="KAK6191867.1"/>
    </source>
</evidence>
<dbReference type="InterPro" id="IPR002035">
    <property type="entry name" value="VWF_A"/>
</dbReference>
<dbReference type="PANTHER" id="PTHR24020">
    <property type="entry name" value="COLLAGEN ALPHA"/>
    <property type="match status" value="1"/>
</dbReference>
<dbReference type="InterPro" id="IPR036508">
    <property type="entry name" value="Chitin-bd_dom_sf"/>
</dbReference>
<dbReference type="SUPFAM" id="SSF57625">
    <property type="entry name" value="Invertebrate chitin-binding proteins"/>
    <property type="match status" value="2"/>
</dbReference>
<proteinExistence type="predicted"/>
<gene>
    <name evidence="3" type="ORF">SNE40_003448</name>
</gene>
<dbReference type="SMART" id="SM00494">
    <property type="entry name" value="ChtBD2"/>
    <property type="match status" value="3"/>
</dbReference>
<dbReference type="Pfam" id="PF00092">
    <property type="entry name" value="VWA"/>
    <property type="match status" value="1"/>
</dbReference>
<dbReference type="SMART" id="SM00327">
    <property type="entry name" value="VWA"/>
    <property type="match status" value="1"/>
</dbReference>
<comment type="caution">
    <text evidence="3">The sequence shown here is derived from an EMBL/GenBank/DDBJ whole genome shotgun (WGS) entry which is preliminary data.</text>
</comment>
<dbReference type="PANTHER" id="PTHR24020:SF20">
    <property type="entry name" value="PH DOMAIN-CONTAINING PROTEIN"/>
    <property type="match status" value="1"/>
</dbReference>
<evidence type="ECO:0000259" key="2">
    <source>
        <dbReference type="PROSITE" id="PS50940"/>
    </source>
</evidence>
<dbReference type="InterPro" id="IPR002557">
    <property type="entry name" value="Chitin-bd_dom"/>
</dbReference>